<name>A0A3L6SVH1_PANMI</name>
<comment type="caution">
    <text evidence="2">The sequence shown here is derived from an EMBL/GenBank/DDBJ whole genome shotgun (WGS) entry which is preliminary data.</text>
</comment>
<feature type="compositionally biased region" description="Low complexity" evidence="1">
    <location>
        <begin position="44"/>
        <end position="53"/>
    </location>
</feature>
<dbReference type="Proteomes" id="UP000275267">
    <property type="component" value="Unassembled WGS sequence"/>
</dbReference>
<evidence type="ECO:0000256" key="1">
    <source>
        <dbReference type="SAM" id="MobiDB-lite"/>
    </source>
</evidence>
<feature type="region of interest" description="Disordered" evidence="1">
    <location>
        <begin position="117"/>
        <end position="158"/>
    </location>
</feature>
<dbReference type="OrthoDB" id="24670at2759"/>
<sequence>MNEASKRTTISCRTAAADSPEAGLLPAATETTSAMSPAHGGAFASSRSQSTRSPSPPPCPSSPLTASSPSTPSAPPPPPSAPSPSTTTKLQFNPCAAMPSLPASSADTLRIWHAPLEDLSASAQPPKLRSVRDNRKASSEFSAPSPPSISGTGTKAAS</sequence>
<evidence type="ECO:0000313" key="2">
    <source>
        <dbReference type="EMBL" id="RLN25704.1"/>
    </source>
</evidence>
<feature type="region of interest" description="Disordered" evidence="1">
    <location>
        <begin position="1"/>
        <end position="102"/>
    </location>
</feature>
<accession>A0A3L6SVH1</accession>
<dbReference type="STRING" id="4540.A0A3L6SVH1"/>
<reference evidence="3" key="1">
    <citation type="journal article" date="2019" name="Nat. Commun.">
        <title>The genome of broomcorn millet.</title>
        <authorList>
            <person name="Zou C."/>
            <person name="Miki D."/>
            <person name="Li D."/>
            <person name="Tang Q."/>
            <person name="Xiao L."/>
            <person name="Rajput S."/>
            <person name="Deng P."/>
            <person name="Jia W."/>
            <person name="Huang R."/>
            <person name="Zhang M."/>
            <person name="Sun Y."/>
            <person name="Hu J."/>
            <person name="Fu X."/>
            <person name="Schnable P.S."/>
            <person name="Li F."/>
            <person name="Zhang H."/>
            <person name="Feng B."/>
            <person name="Zhu X."/>
            <person name="Liu R."/>
            <person name="Schnable J.C."/>
            <person name="Zhu J.-K."/>
            <person name="Zhang H."/>
        </authorList>
    </citation>
    <scope>NUCLEOTIDE SEQUENCE [LARGE SCALE GENOMIC DNA]</scope>
</reference>
<gene>
    <name evidence="2" type="ORF">C2845_PM07G21040</name>
</gene>
<keyword evidence="3" id="KW-1185">Reference proteome</keyword>
<organism evidence="2 3">
    <name type="scientific">Panicum miliaceum</name>
    <name type="common">Proso millet</name>
    <name type="synonym">Broomcorn millet</name>
    <dbReference type="NCBI Taxonomy" id="4540"/>
    <lineage>
        <taxon>Eukaryota</taxon>
        <taxon>Viridiplantae</taxon>
        <taxon>Streptophyta</taxon>
        <taxon>Embryophyta</taxon>
        <taxon>Tracheophyta</taxon>
        <taxon>Spermatophyta</taxon>
        <taxon>Magnoliopsida</taxon>
        <taxon>Liliopsida</taxon>
        <taxon>Poales</taxon>
        <taxon>Poaceae</taxon>
        <taxon>PACMAD clade</taxon>
        <taxon>Panicoideae</taxon>
        <taxon>Panicodae</taxon>
        <taxon>Paniceae</taxon>
        <taxon>Panicinae</taxon>
        <taxon>Panicum</taxon>
        <taxon>Panicum sect. Panicum</taxon>
    </lineage>
</organism>
<dbReference type="EMBL" id="PQIB02000004">
    <property type="protein sequence ID" value="RLN25704.1"/>
    <property type="molecule type" value="Genomic_DNA"/>
</dbReference>
<dbReference type="AlphaFoldDB" id="A0A3L6SVH1"/>
<evidence type="ECO:0000313" key="3">
    <source>
        <dbReference type="Proteomes" id="UP000275267"/>
    </source>
</evidence>
<feature type="compositionally biased region" description="Low complexity" evidence="1">
    <location>
        <begin position="62"/>
        <end position="71"/>
    </location>
</feature>
<proteinExistence type="predicted"/>
<protein>
    <submittedName>
        <fullName evidence="2">Tan1-b</fullName>
    </submittedName>
</protein>
<feature type="compositionally biased region" description="Pro residues" evidence="1">
    <location>
        <begin position="72"/>
        <end position="82"/>
    </location>
</feature>